<accession>A0AAD5RQT2</accession>
<sequence>MATTDRPIIIYHYTFSPYARRITWYLTLRGIPFTECLQPPILPRPDVNSLGISYRRIPIVSIGRDIYLDTRLQLLKLEESPHLSSISPPLAPTAESGCRASIPDTRLMTRLLESWCIDSGLMSVAASLIPLDFPLMKDPKFLKDRAELRSAPSWPPPDSSSPGAEKKPSPEAQAQAAKVRRAESLQEAKSAFQLLEDTVFNDGREWIVSGTNFPTVADIEAVWLFHWLIIGMPAALDTSDGAPFVTEEEFPRVFAWVRRFDALINEKKKEKNRTPKRVKGEEARRLILGSLWNEEEKGVEKGVDEKDSLVQALGLRKGDEVVVHPTDTGKNHKDVGRLVKMDSEEVVWEVKTKEEGEAVRVHAPRHGFRVRNGETSVGKL</sequence>
<feature type="domain" description="GST C-terminal" evidence="2">
    <location>
        <begin position="141"/>
        <end position="278"/>
    </location>
</feature>
<evidence type="ECO:0000313" key="4">
    <source>
        <dbReference type="Proteomes" id="UP001201980"/>
    </source>
</evidence>
<dbReference type="InterPro" id="IPR010987">
    <property type="entry name" value="Glutathione-S-Trfase_C-like"/>
</dbReference>
<dbReference type="InterPro" id="IPR004045">
    <property type="entry name" value="Glutathione_S-Trfase_N"/>
</dbReference>
<dbReference type="PROSITE" id="PS50405">
    <property type="entry name" value="GST_CTER"/>
    <property type="match status" value="1"/>
</dbReference>
<organism evidence="3 4">
    <name type="scientific">Zalerion maritima</name>
    <dbReference type="NCBI Taxonomy" id="339359"/>
    <lineage>
        <taxon>Eukaryota</taxon>
        <taxon>Fungi</taxon>
        <taxon>Dikarya</taxon>
        <taxon>Ascomycota</taxon>
        <taxon>Pezizomycotina</taxon>
        <taxon>Sordariomycetes</taxon>
        <taxon>Lulworthiomycetidae</taxon>
        <taxon>Lulworthiales</taxon>
        <taxon>Lulworthiaceae</taxon>
        <taxon>Zalerion</taxon>
    </lineage>
</organism>
<gene>
    <name evidence="3" type="ORF">MKZ38_001817</name>
</gene>
<evidence type="ECO:0000313" key="3">
    <source>
        <dbReference type="EMBL" id="KAJ2901476.1"/>
    </source>
</evidence>
<dbReference type="InterPro" id="IPR036249">
    <property type="entry name" value="Thioredoxin-like_sf"/>
</dbReference>
<dbReference type="CDD" id="cd00570">
    <property type="entry name" value="GST_N_family"/>
    <property type="match status" value="1"/>
</dbReference>
<keyword evidence="4" id="KW-1185">Reference proteome</keyword>
<dbReference type="EMBL" id="JAKWBI020000150">
    <property type="protein sequence ID" value="KAJ2901476.1"/>
    <property type="molecule type" value="Genomic_DNA"/>
</dbReference>
<protein>
    <recommendedName>
        <fullName evidence="2">GST C-terminal domain-containing protein</fullName>
    </recommendedName>
</protein>
<dbReference type="SUPFAM" id="SSF47616">
    <property type="entry name" value="GST C-terminal domain-like"/>
    <property type="match status" value="1"/>
</dbReference>
<dbReference type="Gene3D" id="3.40.30.110">
    <property type="match status" value="2"/>
</dbReference>
<evidence type="ECO:0000256" key="1">
    <source>
        <dbReference type="SAM" id="MobiDB-lite"/>
    </source>
</evidence>
<comment type="caution">
    <text evidence="3">The sequence shown here is derived from an EMBL/GenBank/DDBJ whole genome shotgun (WGS) entry which is preliminary data.</text>
</comment>
<dbReference type="InterPro" id="IPR036282">
    <property type="entry name" value="Glutathione-S-Trfase_C_sf"/>
</dbReference>
<dbReference type="AlphaFoldDB" id="A0AAD5RQT2"/>
<evidence type="ECO:0000259" key="2">
    <source>
        <dbReference type="PROSITE" id="PS50405"/>
    </source>
</evidence>
<feature type="region of interest" description="Disordered" evidence="1">
    <location>
        <begin position="148"/>
        <end position="180"/>
    </location>
</feature>
<reference evidence="3" key="1">
    <citation type="submission" date="2022-07" db="EMBL/GenBank/DDBJ databases">
        <title>Draft genome sequence of Zalerion maritima ATCC 34329, a (micro)plastics degrading marine fungus.</title>
        <authorList>
            <person name="Paco A."/>
            <person name="Goncalves M.F.M."/>
            <person name="Rocha-Santos T.A.P."/>
            <person name="Alves A."/>
        </authorList>
    </citation>
    <scope>NUCLEOTIDE SEQUENCE</scope>
    <source>
        <strain evidence="3">ATCC 34329</strain>
    </source>
</reference>
<dbReference type="Pfam" id="PF25907">
    <property type="entry name" value="DUF7962"/>
    <property type="match status" value="1"/>
</dbReference>
<dbReference type="Proteomes" id="UP001201980">
    <property type="component" value="Unassembled WGS sequence"/>
</dbReference>
<proteinExistence type="predicted"/>
<dbReference type="SUPFAM" id="SSF52833">
    <property type="entry name" value="Thioredoxin-like"/>
    <property type="match status" value="1"/>
</dbReference>
<dbReference type="InterPro" id="IPR058268">
    <property type="entry name" value="DUF7962"/>
</dbReference>
<dbReference type="Pfam" id="PF13417">
    <property type="entry name" value="GST_N_3"/>
    <property type="match status" value="1"/>
</dbReference>
<name>A0AAD5RQT2_9PEZI</name>